<sequence>MTPDTEFDHEQVRRPEDVDVDRDKTVFDPETGEWMTIEQVNEMAETYAEDRFMERLATSPVSVDRSPSTDSTDERSDPFWKRFLDRLNWDDEKEGTDEEVETVFDPETGEWMTIEDTRRRAALYASEGDTDTGVGLLEDDVGKKVIAAIHDGRMIGRVVRVEEGQAYVKIRMGSPSMRFGDLPVGELLLDDPRGEALSSRHFPDHEIYRISPAFVSHITDNVIHLKSFEADVETSRN</sequence>
<accession>A0ABX2LJP3</accession>
<evidence type="ECO:0000313" key="3">
    <source>
        <dbReference type="Proteomes" id="UP001016761"/>
    </source>
</evidence>
<proteinExistence type="predicted"/>
<evidence type="ECO:0000256" key="1">
    <source>
        <dbReference type="SAM" id="MobiDB-lite"/>
    </source>
</evidence>
<dbReference type="RefSeq" id="WP_174682500.1">
    <property type="nucleotide sequence ID" value="NZ_JABUQZ010000001.1"/>
</dbReference>
<feature type="region of interest" description="Disordered" evidence="1">
    <location>
        <begin position="1"/>
        <end position="25"/>
    </location>
</feature>
<dbReference type="EMBL" id="JABUQZ010000001">
    <property type="protein sequence ID" value="NUC74790.1"/>
    <property type="molecule type" value="Genomic_DNA"/>
</dbReference>
<keyword evidence="3" id="KW-1185">Reference proteome</keyword>
<organism evidence="2 3">
    <name type="scientific">Haloterrigena gelatinilytica</name>
    <dbReference type="NCBI Taxonomy" id="2741724"/>
    <lineage>
        <taxon>Archaea</taxon>
        <taxon>Methanobacteriati</taxon>
        <taxon>Methanobacteriota</taxon>
        <taxon>Stenosarchaea group</taxon>
        <taxon>Halobacteria</taxon>
        <taxon>Halobacteriales</taxon>
        <taxon>Natrialbaceae</taxon>
        <taxon>Haloterrigena</taxon>
    </lineage>
</organism>
<dbReference type="Proteomes" id="UP001016761">
    <property type="component" value="Unassembled WGS sequence"/>
</dbReference>
<evidence type="ECO:0000313" key="2">
    <source>
        <dbReference type="EMBL" id="NUC74790.1"/>
    </source>
</evidence>
<feature type="region of interest" description="Disordered" evidence="1">
    <location>
        <begin position="57"/>
        <end position="76"/>
    </location>
</feature>
<name>A0ABX2LJP3_9EURY</name>
<protein>
    <submittedName>
        <fullName evidence="2">Uncharacterized protein</fullName>
    </submittedName>
</protein>
<comment type="caution">
    <text evidence="2">The sequence shown here is derived from an EMBL/GenBank/DDBJ whole genome shotgun (WGS) entry which is preliminary data.</text>
</comment>
<reference evidence="2 3" key="1">
    <citation type="submission" date="2020-06" db="EMBL/GenBank/DDBJ databases">
        <title>Haloterrigena sp. nov., an extremely halophilic archaeon isolated from a saline sediment.</title>
        <authorList>
            <person name="Liu B.-B."/>
        </authorList>
    </citation>
    <scope>NUCLEOTIDE SEQUENCE [LARGE SCALE GENOMIC DNA]</scope>
    <source>
        <strain evidence="2 3">SYSU A558-1</strain>
    </source>
</reference>
<feature type="compositionally biased region" description="Polar residues" evidence="1">
    <location>
        <begin position="59"/>
        <end position="70"/>
    </location>
</feature>
<gene>
    <name evidence="2" type="ORF">HTZ84_21235</name>
</gene>